<organism evidence="2 3">
    <name type="scientific">Mycobacterium lentiflavum</name>
    <dbReference type="NCBI Taxonomy" id="141349"/>
    <lineage>
        <taxon>Bacteria</taxon>
        <taxon>Bacillati</taxon>
        <taxon>Actinomycetota</taxon>
        <taxon>Actinomycetes</taxon>
        <taxon>Mycobacteriales</taxon>
        <taxon>Mycobacteriaceae</taxon>
        <taxon>Mycobacterium</taxon>
        <taxon>Mycobacterium simiae complex</taxon>
    </lineage>
</organism>
<protein>
    <recommendedName>
        <fullName evidence="1">Methyltransferase domain-containing protein</fullName>
    </recommendedName>
</protein>
<accession>A0A0E3WDS5</accession>
<dbReference type="STRING" id="141349.BN1232_05227"/>
<feature type="domain" description="Methyltransferase" evidence="1">
    <location>
        <begin position="49"/>
        <end position="132"/>
    </location>
</feature>
<evidence type="ECO:0000259" key="1">
    <source>
        <dbReference type="Pfam" id="PF13649"/>
    </source>
</evidence>
<dbReference type="Proteomes" id="UP000199251">
    <property type="component" value="Unassembled WGS sequence"/>
</dbReference>
<dbReference type="AlphaFoldDB" id="A0A0E3WDS5"/>
<dbReference type="CDD" id="cd02440">
    <property type="entry name" value="AdoMet_MTases"/>
    <property type="match status" value="1"/>
</dbReference>
<dbReference type="InterPro" id="IPR029063">
    <property type="entry name" value="SAM-dependent_MTases_sf"/>
</dbReference>
<proteinExistence type="predicted"/>
<dbReference type="OrthoDB" id="20930at2"/>
<name>A0A0E3WDS5_MYCLN</name>
<dbReference type="EMBL" id="CTEE01000001">
    <property type="protein sequence ID" value="CQD21321.1"/>
    <property type="molecule type" value="Genomic_DNA"/>
</dbReference>
<evidence type="ECO:0000313" key="3">
    <source>
        <dbReference type="Proteomes" id="UP000199251"/>
    </source>
</evidence>
<reference evidence="2 3" key="1">
    <citation type="submission" date="2015-03" db="EMBL/GenBank/DDBJ databases">
        <authorList>
            <person name="Urmite Genomes"/>
        </authorList>
    </citation>
    <scope>NUCLEOTIDE SEQUENCE [LARGE SCALE GENOMIC DNA]</scope>
    <source>
        <strain evidence="2 3">CSUR P1491</strain>
    </source>
</reference>
<dbReference type="RefSeq" id="WP_090607015.1">
    <property type="nucleotide sequence ID" value="NZ_CTEE01000001.1"/>
</dbReference>
<dbReference type="Pfam" id="PF13649">
    <property type="entry name" value="Methyltransf_25"/>
    <property type="match status" value="1"/>
</dbReference>
<gene>
    <name evidence="2" type="ORF">BN1232_05227</name>
</gene>
<dbReference type="InterPro" id="IPR041698">
    <property type="entry name" value="Methyltransf_25"/>
</dbReference>
<dbReference type="Gene3D" id="3.40.50.150">
    <property type="entry name" value="Vaccinia Virus protein VP39"/>
    <property type="match status" value="1"/>
</dbReference>
<sequence>MTRRDSTFDMIYRNSLWGIGSGPGSRPASTQRYRGVLERLLASHDIGSVLDVGCGDWSFSQLIDWGSACYHGIDIVPGLIAENDRRFAMPGITFECVDVLTDFSWPAADLLLCKDVLQHWPNSRVLDFCATVLPRYPFGMLTNDIASPTRTVEDLNADTPMGGWRPLDLEAAPFHLGPQWRLDYTIAPEETKRIYFFRH</sequence>
<dbReference type="SUPFAM" id="SSF53335">
    <property type="entry name" value="S-adenosyl-L-methionine-dependent methyltransferases"/>
    <property type="match status" value="1"/>
</dbReference>
<evidence type="ECO:0000313" key="2">
    <source>
        <dbReference type="EMBL" id="CQD21321.1"/>
    </source>
</evidence>